<dbReference type="KEGG" id="tsy:THSYN_22850"/>
<keyword evidence="2" id="KW-1185">Reference proteome</keyword>
<evidence type="ECO:0000313" key="2">
    <source>
        <dbReference type="Proteomes" id="UP000232638"/>
    </source>
</evidence>
<dbReference type="Proteomes" id="UP000232638">
    <property type="component" value="Chromosome"/>
</dbReference>
<accession>A0A2K8UD67</accession>
<gene>
    <name evidence="1" type="ORF">THSYN_22850</name>
</gene>
<organism evidence="1 2">
    <name type="scientific">Candidatus Thiodictyon syntrophicum</name>
    <dbReference type="NCBI Taxonomy" id="1166950"/>
    <lineage>
        <taxon>Bacteria</taxon>
        <taxon>Pseudomonadati</taxon>
        <taxon>Pseudomonadota</taxon>
        <taxon>Gammaproteobacteria</taxon>
        <taxon>Chromatiales</taxon>
        <taxon>Chromatiaceae</taxon>
        <taxon>Thiodictyon</taxon>
    </lineage>
</organism>
<dbReference type="AlphaFoldDB" id="A0A2K8UD67"/>
<proteinExistence type="predicted"/>
<protein>
    <submittedName>
        <fullName evidence="1">Uncharacterized protein</fullName>
    </submittedName>
</protein>
<reference evidence="1 2" key="1">
    <citation type="submission" date="2017-03" db="EMBL/GenBank/DDBJ databases">
        <title>Complete genome sequence of Candidatus 'Thiodictyon syntrophicum' sp. nov. strain Cad16T, a photolithoautotroph purple sulfur bacterium isolated from an alpine meromictic lake.</title>
        <authorList>
            <person name="Luedin S.M."/>
            <person name="Pothier J.F."/>
            <person name="Danza F."/>
            <person name="Storelli N."/>
            <person name="Wittwer M."/>
            <person name="Tonolla M."/>
        </authorList>
    </citation>
    <scope>NUCLEOTIDE SEQUENCE [LARGE SCALE GENOMIC DNA]</scope>
    <source>
        <strain evidence="1 2">Cad16T</strain>
    </source>
</reference>
<sequence length="102" mass="11630">MPPMPIAQPPSITAHDRALPLFADRLAERRRFLRYLHAAPPRERMLFFHGDGGNGKSLLLKLLMQGYCRRLPAADWARLDASADDRACVTGYQVLRWWVSSP</sequence>
<evidence type="ECO:0000313" key="1">
    <source>
        <dbReference type="EMBL" id="AUB83506.1"/>
    </source>
</evidence>
<name>A0A2K8UD67_9GAMM</name>
<dbReference type="EMBL" id="CP020370">
    <property type="protein sequence ID" value="AUB83506.1"/>
    <property type="molecule type" value="Genomic_DNA"/>
</dbReference>